<proteinExistence type="predicted"/>
<organism evidence="1 2">
    <name type="scientific">Moniliophthora roreri (strain MCA 2997)</name>
    <name type="common">Cocoa frosty pod rot fungus</name>
    <name type="synonym">Crinipellis roreri</name>
    <dbReference type="NCBI Taxonomy" id="1381753"/>
    <lineage>
        <taxon>Eukaryota</taxon>
        <taxon>Fungi</taxon>
        <taxon>Dikarya</taxon>
        <taxon>Basidiomycota</taxon>
        <taxon>Agaricomycotina</taxon>
        <taxon>Agaricomycetes</taxon>
        <taxon>Agaricomycetidae</taxon>
        <taxon>Agaricales</taxon>
        <taxon>Marasmiineae</taxon>
        <taxon>Marasmiaceae</taxon>
        <taxon>Moniliophthora</taxon>
    </lineage>
</organism>
<evidence type="ECO:0000313" key="1">
    <source>
        <dbReference type="EMBL" id="ESK84238.1"/>
    </source>
</evidence>
<accession>V2WBQ4</accession>
<reference evidence="1 2" key="1">
    <citation type="journal article" date="2014" name="BMC Genomics">
        <title>Genome and secretome analysis of the hemibiotrophic fungal pathogen, Moniliophthora roreri, which causes frosty pod rot disease of cacao: mechanisms of the biotrophic and necrotrophic phases.</title>
        <authorList>
            <person name="Meinhardt L.W."/>
            <person name="Costa G.G.L."/>
            <person name="Thomazella D.P.T."/>
            <person name="Teixeira P.J.P.L."/>
            <person name="Carazzolle M.F."/>
            <person name="Schuster S.C."/>
            <person name="Carlson J.E."/>
            <person name="Guiltinan M.J."/>
            <person name="Mieczkowski P."/>
            <person name="Farmer A."/>
            <person name="Ramaraj T."/>
            <person name="Crozier J."/>
            <person name="Davis R.E."/>
            <person name="Shao J."/>
            <person name="Melnick R.L."/>
            <person name="Pereira G.A.G."/>
            <person name="Bailey B.A."/>
        </authorList>
    </citation>
    <scope>NUCLEOTIDE SEQUENCE [LARGE SCALE GENOMIC DNA]</scope>
    <source>
        <strain evidence="1 2">MCA 2997</strain>
    </source>
</reference>
<protein>
    <submittedName>
        <fullName evidence="1">Uncharacterized protein</fullName>
    </submittedName>
</protein>
<evidence type="ECO:0000313" key="2">
    <source>
        <dbReference type="Proteomes" id="UP000017559"/>
    </source>
</evidence>
<comment type="caution">
    <text evidence="1">The sequence shown here is derived from an EMBL/GenBank/DDBJ whole genome shotgun (WGS) entry which is preliminary data.</text>
</comment>
<dbReference type="KEGG" id="mrr:Moror_3807"/>
<sequence length="122" mass="13949">MARLPQGHRQTEDCRHYPYLLNTKIHFEILAKRPSTRKTLYSVATPTDQQHGAPFLVYMSRDTLSERPMVLNTPFSSHFIAKCSHQPLITKRNHHRAINNRMLALALGRQSVCCGHMALVGD</sequence>
<dbReference type="HOGENOM" id="CLU_2027316_0_0_1"/>
<keyword evidence="2" id="KW-1185">Reference proteome</keyword>
<gene>
    <name evidence="1" type="ORF">Moror_3807</name>
</gene>
<dbReference type="AlphaFoldDB" id="V2WBQ4"/>
<name>V2WBQ4_MONRO</name>
<dbReference type="EMBL" id="AWSO01001346">
    <property type="protein sequence ID" value="ESK84238.1"/>
    <property type="molecule type" value="Genomic_DNA"/>
</dbReference>
<dbReference type="Proteomes" id="UP000017559">
    <property type="component" value="Unassembled WGS sequence"/>
</dbReference>